<gene>
    <name evidence="1" type="ORF">DD238_007905</name>
</gene>
<sequence>MDDIDGGDQILMLVQQRGEAKKALAYFIPKATALVRNTSVKSIALSTLSLLNAAVEHRQSAWTQGLTLERGFKRRRTSDGCRINIVLAAKIVQSIVKVYAPVNIATANAEVRLGDLVVENLLYQVAKKYAEMPKMRESAMCVAACVHVRLWNEHIKLCKKLDDGDTGTSQLMRYLQDAISTDVMTRVTKKLELLVEFPRPESFHSAHFSRLLLGHTNACITLLAAAQHYDCAYVKVDFAVGCEISC</sequence>
<dbReference type="AlphaFoldDB" id="A0A3M6V7N2"/>
<evidence type="ECO:0000313" key="2">
    <source>
        <dbReference type="Proteomes" id="UP000282087"/>
    </source>
</evidence>
<organism evidence="1 2">
    <name type="scientific">Peronospora effusa</name>
    <dbReference type="NCBI Taxonomy" id="542832"/>
    <lineage>
        <taxon>Eukaryota</taxon>
        <taxon>Sar</taxon>
        <taxon>Stramenopiles</taxon>
        <taxon>Oomycota</taxon>
        <taxon>Peronosporomycetes</taxon>
        <taxon>Peronosporales</taxon>
        <taxon>Peronosporaceae</taxon>
        <taxon>Peronospora</taxon>
    </lineage>
</organism>
<proteinExistence type="predicted"/>
<protein>
    <submittedName>
        <fullName evidence="1">Uncharacterized protein</fullName>
    </submittedName>
</protein>
<reference evidence="1 2" key="1">
    <citation type="submission" date="2018-06" db="EMBL/GenBank/DDBJ databases">
        <title>Comparative genomics of downy mildews reveals potential adaptations to biotrophy.</title>
        <authorList>
            <person name="Fletcher K."/>
            <person name="Klosterman S.J."/>
            <person name="Derevnina L."/>
            <person name="Martin F."/>
            <person name="Koike S."/>
            <person name="Reyes Chin-Wo S."/>
            <person name="Mou B."/>
            <person name="Michelmore R."/>
        </authorList>
    </citation>
    <scope>NUCLEOTIDE SEQUENCE [LARGE SCALE GENOMIC DNA]</scope>
    <source>
        <strain evidence="1 2">R14</strain>
    </source>
</reference>
<dbReference type="EMBL" id="QLLG01000492">
    <property type="protein sequence ID" value="RMX62858.1"/>
    <property type="molecule type" value="Genomic_DNA"/>
</dbReference>
<dbReference type="Proteomes" id="UP000282087">
    <property type="component" value="Unassembled WGS sequence"/>
</dbReference>
<keyword evidence="2" id="KW-1185">Reference proteome</keyword>
<comment type="caution">
    <text evidence="1">The sequence shown here is derived from an EMBL/GenBank/DDBJ whole genome shotgun (WGS) entry which is preliminary data.</text>
</comment>
<accession>A0A3M6V7N2</accession>
<dbReference type="STRING" id="542832.A0A3M6V7N2"/>
<evidence type="ECO:0000313" key="1">
    <source>
        <dbReference type="EMBL" id="RMX62858.1"/>
    </source>
</evidence>
<name>A0A3M6V7N2_9STRA</name>